<keyword evidence="2" id="KW-1185">Reference proteome</keyword>
<evidence type="ECO:0000313" key="2">
    <source>
        <dbReference type="Proteomes" id="UP000433577"/>
    </source>
</evidence>
<proteinExistence type="predicted"/>
<dbReference type="Proteomes" id="UP000433577">
    <property type="component" value="Chromosome 4"/>
</dbReference>
<evidence type="ECO:0000313" key="1">
    <source>
        <dbReference type="EMBL" id="QGZ66272.1"/>
    </source>
</evidence>
<reference evidence="1 2" key="1">
    <citation type="submission" date="2019-12" db="EMBL/GenBank/DDBJ databases">
        <title>Paraburkholderia acidiphila 7Q-K02 sp. nov and Paraburkholderia acidisoli DHF22 sp. nov., two strains isolated from forest soil.</title>
        <authorList>
            <person name="Gao Z."/>
            <person name="Qiu L."/>
        </authorList>
    </citation>
    <scope>NUCLEOTIDE SEQUENCE [LARGE SCALE GENOMIC DNA]</scope>
    <source>
        <strain evidence="1 2">DHF22</strain>
    </source>
</reference>
<protein>
    <submittedName>
        <fullName evidence="1">Uncharacterized protein</fullName>
    </submittedName>
</protein>
<sequence length="148" mass="15533">MATQNPQIAQGVLNRVLTAVIIPGNTALNVTAPYMAKGFARLEFSGDWTGQVGTGTGIVNSPEPYVMARVTMNLLRTQALSASWVTQGQTATYLGQVNVHSDTSTFPVSTMTDTSIVSVDPGAFDGTDPVVRVVLSGSMPINASLWSA</sequence>
<name>A0A7Z2GQU3_9BURK</name>
<dbReference type="EMBL" id="CP046916">
    <property type="protein sequence ID" value="QGZ66272.1"/>
    <property type="molecule type" value="Genomic_DNA"/>
</dbReference>
<accession>A0A7Z2GQU3</accession>
<dbReference type="OrthoDB" id="9102211at2"/>
<dbReference type="RefSeq" id="WP_158957536.1">
    <property type="nucleotide sequence ID" value="NZ_CP046916.1"/>
</dbReference>
<organism evidence="1 2">
    <name type="scientific">Paraburkholderia acidisoli</name>
    <dbReference type="NCBI Taxonomy" id="2571748"/>
    <lineage>
        <taxon>Bacteria</taxon>
        <taxon>Pseudomonadati</taxon>
        <taxon>Pseudomonadota</taxon>
        <taxon>Betaproteobacteria</taxon>
        <taxon>Burkholderiales</taxon>
        <taxon>Burkholderiaceae</taxon>
        <taxon>Paraburkholderia</taxon>
    </lineage>
</organism>
<dbReference type="KEGG" id="pacs:FAZ98_31215"/>
<dbReference type="AlphaFoldDB" id="A0A7Z2GQU3"/>
<gene>
    <name evidence="1" type="ORF">FAZ98_31215</name>
</gene>